<accession>A0ABW9DPY3</accession>
<organism evidence="1 2">
    <name type="scientific">Paraburkholderia metrosideri</name>
    <dbReference type="NCBI Taxonomy" id="580937"/>
    <lineage>
        <taxon>Bacteria</taxon>
        <taxon>Pseudomonadati</taxon>
        <taxon>Pseudomonadota</taxon>
        <taxon>Betaproteobacteria</taxon>
        <taxon>Burkholderiales</taxon>
        <taxon>Burkholderiaceae</taxon>
        <taxon>Paraburkholderia</taxon>
    </lineage>
</organism>
<dbReference type="EMBL" id="JAQQCF010000005">
    <property type="protein sequence ID" value="MFM0636667.1"/>
    <property type="molecule type" value="Genomic_DNA"/>
</dbReference>
<gene>
    <name evidence="1" type="ORF">PQQ63_08175</name>
</gene>
<reference evidence="1 2" key="1">
    <citation type="journal article" date="2024" name="Chem. Sci.">
        <title>Discovery of megapolipeptins by genome mining of a Burkholderiales bacteria collection.</title>
        <authorList>
            <person name="Paulo B.S."/>
            <person name="Recchia M.J.J."/>
            <person name="Lee S."/>
            <person name="Fergusson C.H."/>
            <person name="Romanowski S.B."/>
            <person name="Hernandez A."/>
            <person name="Krull N."/>
            <person name="Liu D.Y."/>
            <person name="Cavanagh H."/>
            <person name="Bos A."/>
            <person name="Gray C.A."/>
            <person name="Murphy B.T."/>
            <person name="Linington R.G."/>
            <person name="Eustaquio A.S."/>
        </authorList>
    </citation>
    <scope>NUCLEOTIDE SEQUENCE [LARGE SCALE GENOMIC DNA]</scope>
    <source>
        <strain evidence="1 2">RL17-338-BIC-A</strain>
    </source>
</reference>
<comment type="caution">
    <text evidence="1">The sequence shown here is derived from an EMBL/GenBank/DDBJ whole genome shotgun (WGS) entry which is preliminary data.</text>
</comment>
<evidence type="ECO:0000313" key="2">
    <source>
        <dbReference type="Proteomes" id="UP001629432"/>
    </source>
</evidence>
<proteinExistence type="predicted"/>
<evidence type="ECO:0000313" key="1">
    <source>
        <dbReference type="EMBL" id="MFM0636667.1"/>
    </source>
</evidence>
<protein>
    <recommendedName>
        <fullName evidence="3">DUF3298 domain-containing protein</fullName>
    </recommendedName>
</protein>
<name>A0ABW9DPY3_9BURK</name>
<keyword evidence="2" id="KW-1185">Reference proteome</keyword>
<dbReference type="RefSeq" id="WP_408334763.1">
    <property type="nucleotide sequence ID" value="NZ_JAQQCF010000005.1"/>
</dbReference>
<evidence type="ECO:0008006" key="3">
    <source>
        <dbReference type="Google" id="ProtNLM"/>
    </source>
</evidence>
<dbReference type="Proteomes" id="UP001629432">
    <property type="component" value="Unassembled WGS sequence"/>
</dbReference>
<sequence>MPLDEDVHSFLIPSQKSGHLVNCRNLIATSLTVVLASLAPVAHADGMNASVSVIPALKQHTAPLDASLRSLRAGILKDAKECADNASGMGATAQYHADIKKTVETPSIVGFEVTGSSQCDGAHPSAYQYGISYRIKDGKRFDLNEVYAVGHRDSGSLFLTKESVVPVMAEFKRINAGKPDCLDASTFDDEYLMSKAFTLAVRTDGGLQFYFDTAYVEAACFAPIRLSAQAVSAFKDGKRAAEYGLP</sequence>